<gene>
    <name evidence="7" type="ORF">ACEWY4_015989</name>
</gene>
<dbReference type="FunFam" id="3.80.10.10:FF:000434">
    <property type="entry name" value="Relaxin family peptide receptor 1"/>
    <property type="match status" value="1"/>
</dbReference>
<evidence type="ECO:0000256" key="1">
    <source>
        <dbReference type="ARBA" id="ARBA00004651"/>
    </source>
</evidence>
<feature type="transmembrane region" description="Helical" evidence="6">
    <location>
        <begin position="33"/>
        <end position="53"/>
    </location>
</feature>
<evidence type="ECO:0000313" key="8">
    <source>
        <dbReference type="Proteomes" id="UP001591681"/>
    </source>
</evidence>
<feature type="transmembrane region" description="Helical" evidence="6">
    <location>
        <begin position="7"/>
        <end position="27"/>
    </location>
</feature>
<keyword evidence="3" id="KW-0297">G-protein coupled receptor</keyword>
<keyword evidence="2" id="KW-1003">Cell membrane</keyword>
<evidence type="ECO:0000256" key="4">
    <source>
        <dbReference type="ARBA" id="ARBA00023170"/>
    </source>
</evidence>
<keyword evidence="6" id="KW-0812">Transmembrane</keyword>
<name>A0ABD1JQH1_9TELE</name>
<accession>A0ABD1JQH1</accession>
<evidence type="ECO:0000256" key="3">
    <source>
        <dbReference type="ARBA" id="ARBA00023040"/>
    </source>
</evidence>
<keyword evidence="8" id="KW-1185">Reference proteome</keyword>
<reference evidence="7 8" key="1">
    <citation type="submission" date="2024-09" db="EMBL/GenBank/DDBJ databases">
        <title>A chromosome-level genome assembly of Gray's grenadier anchovy, Coilia grayii.</title>
        <authorList>
            <person name="Fu Z."/>
        </authorList>
    </citation>
    <scope>NUCLEOTIDE SEQUENCE [LARGE SCALE GENOMIC DNA]</scope>
    <source>
        <strain evidence="7">G4</strain>
        <tissue evidence="7">Muscle</tissue>
    </source>
</reference>
<evidence type="ECO:0000313" key="7">
    <source>
        <dbReference type="EMBL" id="KAL2089090.1"/>
    </source>
</evidence>
<dbReference type="PANTHER" id="PTHR24372:SF68">
    <property type="entry name" value="RELAXIN RECEPTOR 1"/>
    <property type="match status" value="1"/>
</dbReference>
<evidence type="ECO:0000256" key="5">
    <source>
        <dbReference type="ARBA" id="ARBA00023224"/>
    </source>
</evidence>
<dbReference type="Gene3D" id="3.80.10.10">
    <property type="entry name" value="Ribonuclease Inhibitor"/>
    <property type="match status" value="1"/>
</dbReference>
<keyword evidence="5" id="KW-0807">Transducer</keyword>
<feature type="transmembrane region" description="Helical" evidence="6">
    <location>
        <begin position="157"/>
        <end position="179"/>
    </location>
</feature>
<comment type="subcellular location">
    <subcellularLocation>
        <location evidence="1">Cell membrane</location>
        <topology evidence="1">Multi-pass membrane protein</topology>
    </subcellularLocation>
</comment>
<keyword evidence="6" id="KW-1133">Transmembrane helix</keyword>
<dbReference type="GO" id="GO:0005886">
    <property type="term" value="C:plasma membrane"/>
    <property type="evidence" value="ECO:0007669"/>
    <property type="project" value="UniProtKB-SubCell"/>
</dbReference>
<evidence type="ECO:0000256" key="2">
    <source>
        <dbReference type="ARBA" id="ARBA00022475"/>
    </source>
</evidence>
<dbReference type="SUPFAM" id="SSF52058">
    <property type="entry name" value="L domain-like"/>
    <property type="match status" value="1"/>
</dbReference>
<dbReference type="Pfam" id="PF13855">
    <property type="entry name" value="LRR_8"/>
    <property type="match status" value="1"/>
</dbReference>
<comment type="caution">
    <text evidence="7">The sequence shown here is derived from an EMBL/GenBank/DDBJ whole genome shotgun (WGS) entry which is preliminary data.</text>
</comment>
<keyword evidence="4" id="KW-0675">Receptor</keyword>
<dbReference type="InterPro" id="IPR001611">
    <property type="entry name" value="Leu-rich_rpt"/>
</dbReference>
<dbReference type="Proteomes" id="UP001591681">
    <property type="component" value="Unassembled WGS sequence"/>
</dbReference>
<protein>
    <submittedName>
        <fullName evidence="7">Uncharacterized protein</fullName>
    </submittedName>
</protein>
<keyword evidence="6" id="KW-0472">Membrane</keyword>
<evidence type="ECO:0000256" key="6">
    <source>
        <dbReference type="SAM" id="Phobius"/>
    </source>
</evidence>
<dbReference type="InterPro" id="IPR032675">
    <property type="entry name" value="LRR_dom_sf"/>
</dbReference>
<organism evidence="7 8">
    <name type="scientific">Coilia grayii</name>
    <name type="common">Gray's grenadier anchovy</name>
    <dbReference type="NCBI Taxonomy" id="363190"/>
    <lineage>
        <taxon>Eukaryota</taxon>
        <taxon>Metazoa</taxon>
        <taxon>Chordata</taxon>
        <taxon>Craniata</taxon>
        <taxon>Vertebrata</taxon>
        <taxon>Euteleostomi</taxon>
        <taxon>Actinopterygii</taxon>
        <taxon>Neopterygii</taxon>
        <taxon>Teleostei</taxon>
        <taxon>Clupei</taxon>
        <taxon>Clupeiformes</taxon>
        <taxon>Clupeoidei</taxon>
        <taxon>Engraulidae</taxon>
        <taxon>Coilinae</taxon>
        <taxon>Coilia</taxon>
    </lineage>
</organism>
<sequence>MFLSLNVFLSLDVFLSLNMFLSLNVFLSLNMFLSLNVFLSLNMFLFLDVFLDLSNNRIAAFPPHLFVHLVDLLQLNISYNPILDLEVDHFDNLHKLKSLVIEGIEIGNIQRRMFEPLRNLTHIYFKKFQYCGYAPHVRSCKPNTDGISSLEDLLANIVLRVFVWVVSATTCFGNVFVICMRSYIRSENKLHAMCIISLCSPHGSPHSSHVSPCAPQPHVATCGPPRPPPALLPCLPLRTPTSCAHLRTPTSCGPPPQPPTALHTPLMSPPAPPNLMWPPADPHLMCPPADPHLMCPPADPHGPPALLPCLPLRPPRTPPMSPPAPPLRSSHVLGRTAGLCLSRPSSRMRPCAVHSPGHGVSCWA</sequence>
<dbReference type="AlphaFoldDB" id="A0ABD1JQH1"/>
<dbReference type="PANTHER" id="PTHR24372">
    <property type="entry name" value="GLYCOPROTEIN HORMONE RECEPTOR"/>
    <property type="match status" value="1"/>
</dbReference>
<dbReference type="GO" id="GO:0004930">
    <property type="term" value="F:G protein-coupled receptor activity"/>
    <property type="evidence" value="ECO:0007669"/>
    <property type="project" value="UniProtKB-KW"/>
</dbReference>
<proteinExistence type="predicted"/>
<dbReference type="EMBL" id="JBHFQA010000013">
    <property type="protein sequence ID" value="KAL2089090.1"/>
    <property type="molecule type" value="Genomic_DNA"/>
</dbReference>